<dbReference type="Pfam" id="PF00440">
    <property type="entry name" value="TetR_N"/>
    <property type="match status" value="1"/>
</dbReference>
<dbReference type="PANTHER" id="PTHR30328:SF54">
    <property type="entry name" value="HTH-TYPE TRANSCRIPTIONAL REPRESSOR SCO4008"/>
    <property type="match status" value="1"/>
</dbReference>
<dbReference type="PROSITE" id="PS50977">
    <property type="entry name" value="HTH_TETR_2"/>
    <property type="match status" value="1"/>
</dbReference>
<proteinExistence type="predicted"/>
<dbReference type="Gene3D" id="1.10.357.10">
    <property type="entry name" value="Tetracycline Repressor, domain 2"/>
    <property type="match status" value="1"/>
</dbReference>
<dbReference type="InterPro" id="IPR001647">
    <property type="entry name" value="HTH_TetR"/>
</dbReference>
<dbReference type="AlphaFoldDB" id="A0A558F9Z7"/>
<keyword evidence="1 2" id="KW-0238">DNA-binding</keyword>
<name>A0A558F9Z7_9GAMM</name>
<dbReference type="InterPro" id="IPR036271">
    <property type="entry name" value="Tet_transcr_reg_TetR-rel_C_sf"/>
</dbReference>
<gene>
    <name evidence="4" type="ORF">FPV60_09335</name>
</gene>
<feature type="domain" description="HTH tetR-type" evidence="3">
    <location>
        <begin position="19"/>
        <end position="79"/>
    </location>
</feature>
<dbReference type="SUPFAM" id="SSF46689">
    <property type="entry name" value="Homeodomain-like"/>
    <property type="match status" value="1"/>
</dbReference>
<dbReference type="InterPro" id="IPR009057">
    <property type="entry name" value="Homeodomain-like_sf"/>
</dbReference>
<dbReference type="PRINTS" id="PR00455">
    <property type="entry name" value="HTHTETR"/>
</dbReference>
<evidence type="ECO:0000259" key="3">
    <source>
        <dbReference type="PROSITE" id="PS50977"/>
    </source>
</evidence>
<evidence type="ECO:0000313" key="4">
    <source>
        <dbReference type="EMBL" id="TVT82109.1"/>
    </source>
</evidence>
<evidence type="ECO:0000256" key="1">
    <source>
        <dbReference type="ARBA" id="ARBA00023125"/>
    </source>
</evidence>
<reference evidence="4 5" key="1">
    <citation type="submission" date="2019-07" db="EMBL/GenBank/DDBJ databases">
        <title>Draft Genome Sequence of the first blaOXA-58-Harboring Acinetobacter colistiniresistens clinical isolate from Brazil.</title>
        <authorList>
            <person name="Favaro L.S."/>
            <person name="Paula-Petroli S.B."/>
            <person name="Moura C.F."/>
            <person name="Tognim M.C.B."/>
            <person name="Venancio E.J."/>
            <person name="Yamada-Ogatta S.F."/>
            <person name="Carrara-Marroni F.E."/>
        </authorList>
    </citation>
    <scope>NUCLEOTIDE SEQUENCE [LARGE SCALE GENOMIC DNA]</scope>
    <source>
        <strain evidence="4 5">DL</strain>
    </source>
</reference>
<dbReference type="GO" id="GO:0003677">
    <property type="term" value="F:DNA binding"/>
    <property type="evidence" value="ECO:0007669"/>
    <property type="project" value="UniProtKB-UniRule"/>
</dbReference>
<feature type="DNA-binding region" description="H-T-H motif" evidence="2">
    <location>
        <begin position="42"/>
        <end position="61"/>
    </location>
</feature>
<sequence length="228" mass="26045">MKSDTATKRQRSPSLEKTQATKEAILQAARIHFAEVGFAKAKVGDIATKAQVANGTIYSYFKTKDELFEGVIEDILHQDLRLIKVDELQEQQSVYSFLLEHLDKIVGTVEKSGRDGISRLVLKEGENFPNIKEIYFQRVLSPYLVEFEKLIEIAIEREEIAPVNSKEFSLLLIAPTWMGVLYNGMLQSTETVNINNLFRTNLYALFHANLEKTANSYAQFHTNFHKLE</sequence>
<evidence type="ECO:0000313" key="5">
    <source>
        <dbReference type="Proteomes" id="UP000316981"/>
    </source>
</evidence>
<dbReference type="RefSeq" id="WP_144583324.1">
    <property type="nucleotide sequence ID" value="NZ_VMTP01000055.1"/>
</dbReference>
<dbReference type="EMBL" id="VMTP01000055">
    <property type="protein sequence ID" value="TVT82109.1"/>
    <property type="molecule type" value="Genomic_DNA"/>
</dbReference>
<dbReference type="SUPFAM" id="SSF48498">
    <property type="entry name" value="Tetracyclin repressor-like, C-terminal domain"/>
    <property type="match status" value="1"/>
</dbReference>
<dbReference type="InterPro" id="IPR050109">
    <property type="entry name" value="HTH-type_TetR-like_transc_reg"/>
</dbReference>
<comment type="caution">
    <text evidence="4">The sequence shown here is derived from an EMBL/GenBank/DDBJ whole genome shotgun (WGS) entry which is preliminary data.</text>
</comment>
<evidence type="ECO:0000256" key="2">
    <source>
        <dbReference type="PROSITE-ProRule" id="PRU00335"/>
    </source>
</evidence>
<dbReference type="PANTHER" id="PTHR30328">
    <property type="entry name" value="TRANSCRIPTIONAL REPRESSOR"/>
    <property type="match status" value="1"/>
</dbReference>
<organism evidence="4 5">
    <name type="scientific">Acinetobacter colistiniresistens</name>
    <dbReference type="NCBI Taxonomy" id="280145"/>
    <lineage>
        <taxon>Bacteria</taxon>
        <taxon>Pseudomonadati</taxon>
        <taxon>Pseudomonadota</taxon>
        <taxon>Gammaproteobacteria</taxon>
        <taxon>Moraxellales</taxon>
        <taxon>Moraxellaceae</taxon>
        <taxon>Acinetobacter</taxon>
    </lineage>
</organism>
<dbReference type="Proteomes" id="UP000316981">
    <property type="component" value="Unassembled WGS sequence"/>
</dbReference>
<accession>A0A558F9Z7</accession>
<protein>
    <submittedName>
        <fullName evidence="4">TetR/AcrR family transcriptional regulator</fullName>
    </submittedName>
</protein>